<dbReference type="InterPro" id="IPR036388">
    <property type="entry name" value="WH-like_DNA-bd_sf"/>
</dbReference>
<dbReference type="SUPFAM" id="SSF46894">
    <property type="entry name" value="C-terminal effector domain of the bipartite response regulators"/>
    <property type="match status" value="1"/>
</dbReference>
<accession>A0A8S5SVE7</accession>
<sequence length="90" mass="10607">MTNEVIWTKLVLERFVQLANLTEEEEIVIRTLAAGWSRVKQAMELNISISGIDRIISRLRKKYDEVQRLDPILPPRKRSVYGRNPEETRE</sequence>
<dbReference type="GO" id="GO:0006355">
    <property type="term" value="P:regulation of DNA-templated transcription"/>
    <property type="evidence" value="ECO:0007669"/>
    <property type="project" value="InterPro"/>
</dbReference>
<protein>
    <submittedName>
        <fullName evidence="1">Transcriptional regulatory protein RcsB factor, DNA BINDING PROTEIN.6A</fullName>
    </submittedName>
</protein>
<dbReference type="Gene3D" id="1.10.10.10">
    <property type="entry name" value="Winged helix-like DNA-binding domain superfamily/Winged helix DNA-binding domain"/>
    <property type="match status" value="1"/>
</dbReference>
<dbReference type="GO" id="GO:0003677">
    <property type="term" value="F:DNA binding"/>
    <property type="evidence" value="ECO:0007669"/>
    <property type="project" value="InterPro"/>
</dbReference>
<organism evidence="1">
    <name type="scientific">Myoviridae sp. ctBTH15</name>
    <dbReference type="NCBI Taxonomy" id="2827666"/>
    <lineage>
        <taxon>Viruses</taxon>
        <taxon>Duplodnaviria</taxon>
        <taxon>Heunggongvirae</taxon>
        <taxon>Uroviricota</taxon>
        <taxon>Caudoviricetes</taxon>
    </lineage>
</organism>
<proteinExistence type="predicted"/>
<dbReference type="InterPro" id="IPR016032">
    <property type="entry name" value="Sig_transdc_resp-reg_C-effctor"/>
</dbReference>
<name>A0A8S5SVE7_9CAUD</name>
<evidence type="ECO:0000313" key="1">
    <source>
        <dbReference type="EMBL" id="DAF55053.1"/>
    </source>
</evidence>
<reference evidence="1" key="1">
    <citation type="journal article" date="2021" name="Proc. Natl. Acad. Sci. U.S.A.">
        <title>A Catalog of Tens of Thousands of Viruses from Human Metagenomes Reveals Hidden Associations with Chronic Diseases.</title>
        <authorList>
            <person name="Tisza M.J."/>
            <person name="Buck C.B."/>
        </authorList>
    </citation>
    <scope>NUCLEOTIDE SEQUENCE</scope>
    <source>
        <strain evidence="1">CtBTH15</strain>
    </source>
</reference>
<dbReference type="EMBL" id="BK032685">
    <property type="protein sequence ID" value="DAF55053.1"/>
    <property type="molecule type" value="Genomic_DNA"/>
</dbReference>